<dbReference type="InterPro" id="IPR024983">
    <property type="entry name" value="CHAT_dom"/>
</dbReference>
<protein>
    <recommendedName>
        <fullName evidence="2">CHAT domain-containing protein</fullName>
    </recommendedName>
</protein>
<evidence type="ECO:0000256" key="1">
    <source>
        <dbReference type="SAM" id="MobiDB-lite"/>
    </source>
</evidence>
<evidence type="ECO:0000313" key="3">
    <source>
        <dbReference type="EMBL" id="TFY63097.1"/>
    </source>
</evidence>
<feature type="compositionally biased region" description="Acidic residues" evidence="1">
    <location>
        <begin position="1401"/>
        <end position="1412"/>
    </location>
</feature>
<accession>A0A4Y9YN71</accession>
<name>A0A4Y9YN71_9APHY</name>
<comment type="caution">
    <text evidence="3">The sequence shown here is derived from an EMBL/GenBank/DDBJ whole genome shotgun (WGS) entry which is preliminary data.</text>
</comment>
<feature type="domain" description="CHAT" evidence="2">
    <location>
        <begin position="1106"/>
        <end position="1292"/>
    </location>
</feature>
<reference evidence="3 4" key="1">
    <citation type="submission" date="2019-01" db="EMBL/GenBank/DDBJ databases">
        <title>Genome sequencing of the rare red list fungi Fomitopsis rosea.</title>
        <authorList>
            <person name="Buettner E."/>
            <person name="Kellner H."/>
        </authorList>
    </citation>
    <scope>NUCLEOTIDE SEQUENCE [LARGE SCALE GENOMIC DNA]</scope>
    <source>
        <strain evidence="3 4">DSM 105464</strain>
    </source>
</reference>
<dbReference type="EMBL" id="SEKV01000141">
    <property type="protein sequence ID" value="TFY63097.1"/>
    <property type="molecule type" value="Genomic_DNA"/>
</dbReference>
<dbReference type="STRING" id="34475.A0A4Y9YN71"/>
<organism evidence="3 4">
    <name type="scientific">Rhodofomes roseus</name>
    <dbReference type="NCBI Taxonomy" id="34475"/>
    <lineage>
        <taxon>Eukaryota</taxon>
        <taxon>Fungi</taxon>
        <taxon>Dikarya</taxon>
        <taxon>Basidiomycota</taxon>
        <taxon>Agaricomycotina</taxon>
        <taxon>Agaricomycetes</taxon>
        <taxon>Polyporales</taxon>
        <taxon>Rhodofomes</taxon>
    </lineage>
</organism>
<evidence type="ECO:0000313" key="4">
    <source>
        <dbReference type="Proteomes" id="UP000298390"/>
    </source>
</evidence>
<evidence type="ECO:0000259" key="2">
    <source>
        <dbReference type="Pfam" id="PF12770"/>
    </source>
</evidence>
<dbReference type="Pfam" id="PF12770">
    <property type="entry name" value="CHAT"/>
    <property type="match status" value="1"/>
</dbReference>
<proteinExistence type="predicted"/>
<dbReference type="Proteomes" id="UP000298390">
    <property type="component" value="Unassembled WGS sequence"/>
</dbReference>
<feature type="region of interest" description="Disordered" evidence="1">
    <location>
        <begin position="1376"/>
        <end position="1412"/>
    </location>
</feature>
<sequence length="1507" mass="168754">MPVSLEMGGPAVPIVKLAKRHPYPELDSQIDELKDVLLRNPEGSDPFLDAMESMTLLYDARFALAPHQPIDRDEAIDLRRELARVCQKGSPKQLEAMHRLAVALQCRSFPERLLHDHIIQEPPSNRQSYTVDDLNEIIATQDAALSICDPDHDLYAPLTGQLGSSMLHRIKSVSELQQSLLLLRSACVLWPVNDPHRLPVLQNLANALSSLIGASEKTGAIAEMLEAVDVHRQLAAQHPHTSAQRVQSLSELARFLSQREINPLDQLPQLVRVHVDLSVDAAQPSPSKFLLRPLYFADPSLRLDDIDGEIHVYLYYLLQRGPLLDTAAQSKENRDLNAAIEYQQAAWHMTDVQDDDFYVLTRNLEDAFRERYFACHDIEDYKRSIKLSVWPMENRPVAMGPQLLPTPMGSLPPLAPRQLESRAQQRDWMIQWYREQITDSESPSAGVCGDLAANLFERFTTTWPFDFADLTEVLRFLDKMDAAGSRSSSGIRSLPTRTMVYSSWYRRTGDPQHLTSAIAHLSTGTIADRMQVLWERYVQNGTLADLDKAIVMGRRVSSSFSLGENDMGFYRTPLALCLLARYDREGDPADIEEAVALPHAPSTDLAEAYLLRYERYGRIEDLDYAFRTGAFDVDPDPNDLGLDADELEDVSGDLTSTFVRRALIHCRVLLARHALNGSTNLLRVAETVLTPAEQRCPLTLQASVLKCKATLLMSRAPVVNVHEVDEAIAAATTALQYTAESDVRRPGLNALLGDAYRSRYVLSKTPDDLESSIKTLRICLAGISPSNPHYADYQISLGKSLEILSGITFDKSLSAQAITAFRDTAQTPAASLHARYSSALSWARIADAHHDADALLAYDVVMELLPQFASLGLDIRDRHQSLTRSASGVASDAAACAIRHNDLPKAVEFLEHGRSVFWRQALRLKTPMTELMEHEPELARRLAELARDLNISSFRTRTEGDSEAQDAFIIREGPKRRALAEEWERLLTEARNVEGCEDLLRLPPYQRLRQAASSSTVVLLACTEQSGYALIVEEREPSPRYLPLPSISRSRVSDWVDRLRGTLKQANRGARQAMDLTHLMEPYRYSGQPRQKTQKTQREEVILVRLLGAIWRDIVKPVLDFIGVSGEMRDDPPRITWCPVGALALLPVHAAGIYDKTSGPCASDYIVSSYTPTLSNILPTSTPSAAHSPINVLLVGQADSPGHPPIPNVGVELKMIEDVLCSISHTRRVQGPDATQPTVLTEMAKSHITHLACHGIARPNPLDSAIVLRDGSLPVSRLMRTPFSDAKLVFLNKKHGLLPPYNQPPFKRGRLTDEAIERVSITKPLPRLHRSLIPDLNEIWKPPVLLYGWSIGDLRVLPMLLEYAEEHQLLVYGGGSTKPPLRSGDSEDGDSDVESVHWGDTDEEDDEEEEERYVEKYSSAQCALYAVAIETSVDMRHLSISRQPFRVRYALHYPHEMVICIYSNYELGRTISHADIEKMQKRLEIQEAPAWYVSGLESAWSRTTPRR</sequence>
<gene>
    <name evidence="3" type="ORF">EVJ58_g3446</name>
</gene>